<dbReference type="EMBL" id="RWJN01000690">
    <property type="protein sequence ID" value="TCD59962.1"/>
    <property type="molecule type" value="Genomic_DNA"/>
</dbReference>
<keyword evidence="2" id="KW-1185">Reference proteome</keyword>
<comment type="caution">
    <text evidence="1">The sequence shown here is derived from an EMBL/GenBank/DDBJ whole genome shotgun (WGS) entry which is preliminary data.</text>
</comment>
<dbReference type="AlphaFoldDB" id="A0A4R0R014"/>
<reference evidence="1 2" key="1">
    <citation type="submission" date="2018-11" db="EMBL/GenBank/DDBJ databases">
        <title>Genome assembly of Steccherinum ochraceum LE-BIN_3174, the white-rot fungus of the Steccherinaceae family (The Residual Polyporoid clade, Polyporales, Basidiomycota).</title>
        <authorList>
            <person name="Fedorova T.V."/>
            <person name="Glazunova O.A."/>
            <person name="Landesman E.O."/>
            <person name="Moiseenko K.V."/>
            <person name="Psurtseva N.V."/>
            <person name="Savinova O.S."/>
            <person name="Shakhova N.V."/>
            <person name="Tyazhelova T.V."/>
            <person name="Vasina D.V."/>
        </authorList>
    </citation>
    <scope>NUCLEOTIDE SEQUENCE [LARGE SCALE GENOMIC DNA]</scope>
    <source>
        <strain evidence="1 2">LE-BIN_3174</strain>
    </source>
</reference>
<sequence>MKRSTCSTLQSLLDKEDNISKHQEEQEKLVEYAFLHVLDYIIATSVPKLQAQGYEVEDPGEMFFKCSHTGWFATPEFGTATQKIRWRKRVADTLPGFKSERRKVQQQVMLDLFDGEDTDGEWWHWPETARGRAHLTRCDGKPSKLFEKNAGQVHEWLVGMDDKKYGPVGLRSMQYLYTVFCVFKNLPVPRFSKVKFPRGF</sequence>
<evidence type="ECO:0000313" key="1">
    <source>
        <dbReference type="EMBL" id="TCD59962.1"/>
    </source>
</evidence>
<proteinExistence type="predicted"/>
<protein>
    <submittedName>
        <fullName evidence="1">Uncharacterized protein</fullName>
    </submittedName>
</protein>
<dbReference type="Proteomes" id="UP000292702">
    <property type="component" value="Unassembled WGS sequence"/>
</dbReference>
<gene>
    <name evidence="1" type="ORF">EIP91_011003</name>
</gene>
<evidence type="ECO:0000313" key="2">
    <source>
        <dbReference type="Proteomes" id="UP000292702"/>
    </source>
</evidence>
<organism evidence="1 2">
    <name type="scientific">Steccherinum ochraceum</name>
    <dbReference type="NCBI Taxonomy" id="92696"/>
    <lineage>
        <taxon>Eukaryota</taxon>
        <taxon>Fungi</taxon>
        <taxon>Dikarya</taxon>
        <taxon>Basidiomycota</taxon>
        <taxon>Agaricomycotina</taxon>
        <taxon>Agaricomycetes</taxon>
        <taxon>Polyporales</taxon>
        <taxon>Steccherinaceae</taxon>
        <taxon>Steccherinum</taxon>
    </lineage>
</organism>
<name>A0A4R0R014_9APHY</name>
<accession>A0A4R0R014</accession>